<evidence type="ECO:0000313" key="1">
    <source>
        <dbReference type="EMBL" id="ACL72738.1"/>
    </source>
</evidence>
<dbReference type="eggNOG" id="ENOG50330N4">
    <property type="taxonomic scope" value="Bacteria"/>
</dbReference>
<proteinExistence type="predicted"/>
<dbReference type="HOGENOM" id="CLU_132629_0_0_6"/>
<sequence>MAKEQPTAAQWQEIEERVMTLFSSVHLDCDGYLVRLMLQRVGKLRLGITVYVDGKFDLKWLGWVGDELSEEGRRFYQERTRSVYRGKRKKLARRALGKKAAEETVSHRHPYWESPQSLRRHLVANNEVIRLLSDEEAKRRREALLADEVAS</sequence>
<dbReference type="EMBL" id="CP001339">
    <property type="protein sequence ID" value="ACL72738.1"/>
    <property type="molecule type" value="Genomic_DNA"/>
</dbReference>
<dbReference type="AlphaFoldDB" id="B8GS34"/>
<accession>B8GS34</accession>
<dbReference type="Proteomes" id="UP000002383">
    <property type="component" value="Chromosome"/>
</dbReference>
<evidence type="ECO:0000313" key="2">
    <source>
        <dbReference type="Proteomes" id="UP000002383"/>
    </source>
</evidence>
<name>B8GS34_THISH</name>
<dbReference type="KEGG" id="tgr:Tgr7_1655"/>
<dbReference type="STRING" id="396588.Tgr7_1655"/>
<organism evidence="1 2">
    <name type="scientific">Thioalkalivibrio sulfidiphilus (strain HL-EbGR7)</name>
    <dbReference type="NCBI Taxonomy" id="396588"/>
    <lineage>
        <taxon>Bacteria</taxon>
        <taxon>Pseudomonadati</taxon>
        <taxon>Pseudomonadota</taxon>
        <taxon>Gammaproteobacteria</taxon>
        <taxon>Chromatiales</taxon>
        <taxon>Ectothiorhodospiraceae</taxon>
        <taxon>Thioalkalivibrio</taxon>
    </lineage>
</organism>
<keyword evidence="2" id="KW-1185">Reference proteome</keyword>
<protein>
    <submittedName>
        <fullName evidence="1">Uncharacterized protein</fullName>
    </submittedName>
</protein>
<gene>
    <name evidence="1" type="ordered locus">Tgr7_1655</name>
</gene>
<reference evidence="1 2" key="1">
    <citation type="journal article" date="2011" name="Stand. Genomic Sci.">
        <title>Complete genome sequence of 'Thioalkalivibrio sulfidophilus' HL-EbGr7.</title>
        <authorList>
            <person name="Muyzer G."/>
            <person name="Sorokin D.Y."/>
            <person name="Mavromatis K."/>
            <person name="Lapidus A."/>
            <person name="Clum A."/>
            <person name="Ivanova N."/>
            <person name="Pati A."/>
            <person name="d'Haeseleer P."/>
            <person name="Woyke T."/>
            <person name="Kyrpides N.C."/>
        </authorList>
    </citation>
    <scope>NUCLEOTIDE SEQUENCE [LARGE SCALE GENOMIC DNA]</scope>
    <source>
        <strain evidence="1 2">HL-EbGR7</strain>
    </source>
</reference>